<reference evidence="3 4" key="1">
    <citation type="submission" date="2019-12" db="EMBL/GenBank/DDBJ databases">
        <title>Genomic-based taxomic classification of the family Erythrobacteraceae.</title>
        <authorList>
            <person name="Xu L."/>
        </authorList>
    </citation>
    <scope>NUCLEOTIDE SEQUENCE [LARGE SCALE GENOMIC DNA]</scope>
    <source>
        <strain evidence="3 4">MCCC 1K02066</strain>
    </source>
</reference>
<feature type="compositionally biased region" description="Basic and acidic residues" evidence="1">
    <location>
        <begin position="155"/>
        <end position="164"/>
    </location>
</feature>
<gene>
    <name evidence="3" type="ORF">GRI75_14125</name>
</gene>
<sequence length="178" mass="19090">MRHEPTDAERKLWSILRAKRLAGWKFKRQEQIDRYIVDFVCFGARLIVEADGSQHAENTADAHRDAYLSGQGFRVLRFWNNEILTNPDGVATAILAALTESEDTAENSSPLAGEEGARAEGVGRRGVGRAAAASLPPGAAAASPPTPLPDPLPQGEREAVDDNSRSSSRAELGEGAAE</sequence>
<dbReference type="AlphaFoldDB" id="A0A6I4UY72"/>
<feature type="compositionally biased region" description="Low complexity" evidence="1">
    <location>
        <begin position="128"/>
        <end position="143"/>
    </location>
</feature>
<comment type="caution">
    <text evidence="3">The sequence shown here is derived from an EMBL/GenBank/DDBJ whole genome shotgun (WGS) entry which is preliminary data.</text>
</comment>
<protein>
    <submittedName>
        <fullName evidence="3">DUF559 domain-containing protein</fullName>
    </submittedName>
</protein>
<dbReference type="SUPFAM" id="SSF52980">
    <property type="entry name" value="Restriction endonuclease-like"/>
    <property type="match status" value="1"/>
</dbReference>
<dbReference type="InterPro" id="IPR047216">
    <property type="entry name" value="Endonuclease_DUF559_bact"/>
</dbReference>
<evidence type="ECO:0000313" key="4">
    <source>
        <dbReference type="Proteomes" id="UP000469159"/>
    </source>
</evidence>
<dbReference type="Pfam" id="PF04480">
    <property type="entry name" value="DUF559"/>
    <property type="match status" value="1"/>
</dbReference>
<dbReference type="CDD" id="cd01038">
    <property type="entry name" value="Endonuclease_DUF559"/>
    <property type="match status" value="1"/>
</dbReference>
<accession>A0A6I4UY72</accession>
<dbReference type="PANTHER" id="PTHR38590">
    <property type="entry name" value="BLL0828 PROTEIN"/>
    <property type="match status" value="1"/>
</dbReference>
<evidence type="ECO:0000256" key="1">
    <source>
        <dbReference type="SAM" id="MobiDB-lite"/>
    </source>
</evidence>
<dbReference type="Gene3D" id="3.40.960.10">
    <property type="entry name" value="VSR Endonuclease"/>
    <property type="match status" value="1"/>
</dbReference>
<proteinExistence type="predicted"/>
<name>A0A6I4UY72_9SPHN</name>
<dbReference type="InterPro" id="IPR007569">
    <property type="entry name" value="DUF559"/>
</dbReference>
<dbReference type="InterPro" id="IPR011335">
    <property type="entry name" value="Restrct_endonuc-II-like"/>
</dbReference>
<dbReference type="OrthoDB" id="9798754at2"/>
<organism evidence="3 4">
    <name type="scientific">Croceibacterium soli</name>
    <dbReference type="NCBI Taxonomy" id="1739690"/>
    <lineage>
        <taxon>Bacteria</taxon>
        <taxon>Pseudomonadati</taxon>
        <taxon>Pseudomonadota</taxon>
        <taxon>Alphaproteobacteria</taxon>
        <taxon>Sphingomonadales</taxon>
        <taxon>Erythrobacteraceae</taxon>
        <taxon>Croceibacterium</taxon>
    </lineage>
</organism>
<dbReference type="Proteomes" id="UP000469159">
    <property type="component" value="Unassembled WGS sequence"/>
</dbReference>
<dbReference type="EMBL" id="WTYK01000011">
    <property type="protein sequence ID" value="MXP42779.1"/>
    <property type="molecule type" value="Genomic_DNA"/>
</dbReference>
<keyword evidence="4" id="KW-1185">Reference proteome</keyword>
<dbReference type="PANTHER" id="PTHR38590:SF1">
    <property type="entry name" value="BLL0828 PROTEIN"/>
    <property type="match status" value="1"/>
</dbReference>
<evidence type="ECO:0000313" key="3">
    <source>
        <dbReference type="EMBL" id="MXP42779.1"/>
    </source>
</evidence>
<feature type="region of interest" description="Disordered" evidence="1">
    <location>
        <begin position="101"/>
        <end position="178"/>
    </location>
</feature>
<feature type="domain" description="DUF559" evidence="2">
    <location>
        <begin position="1"/>
        <end position="98"/>
    </location>
</feature>
<evidence type="ECO:0000259" key="2">
    <source>
        <dbReference type="Pfam" id="PF04480"/>
    </source>
</evidence>